<dbReference type="InterPro" id="IPR037294">
    <property type="entry name" value="ABC_BtuC-like"/>
</dbReference>
<keyword evidence="3" id="KW-0813">Transport</keyword>
<keyword evidence="7 8" id="KW-0472">Membrane</keyword>
<feature type="transmembrane region" description="Helical" evidence="8">
    <location>
        <begin position="109"/>
        <end position="128"/>
    </location>
</feature>
<evidence type="ECO:0000313" key="10">
    <source>
        <dbReference type="Proteomes" id="UP000660380"/>
    </source>
</evidence>
<evidence type="ECO:0000256" key="3">
    <source>
        <dbReference type="ARBA" id="ARBA00022448"/>
    </source>
</evidence>
<evidence type="ECO:0000256" key="2">
    <source>
        <dbReference type="ARBA" id="ARBA00007935"/>
    </source>
</evidence>
<name>A0ABR8GVD2_9CYAN</name>
<feature type="transmembrane region" description="Helical" evidence="8">
    <location>
        <begin position="296"/>
        <end position="315"/>
    </location>
</feature>
<comment type="similarity">
    <text evidence="2">Belongs to the binding-protein-dependent transport system permease family. FecCD subfamily.</text>
</comment>
<dbReference type="EMBL" id="JACJTA010000060">
    <property type="protein sequence ID" value="MBD2607338.1"/>
    <property type="molecule type" value="Genomic_DNA"/>
</dbReference>
<feature type="transmembrane region" description="Helical" evidence="8">
    <location>
        <begin position="165"/>
        <end position="187"/>
    </location>
</feature>
<gene>
    <name evidence="9" type="ORF">H6G81_23100</name>
</gene>
<evidence type="ECO:0000256" key="6">
    <source>
        <dbReference type="ARBA" id="ARBA00022989"/>
    </source>
</evidence>
<keyword evidence="10" id="KW-1185">Reference proteome</keyword>
<dbReference type="Proteomes" id="UP000660380">
    <property type="component" value="Unassembled WGS sequence"/>
</dbReference>
<dbReference type="RefSeq" id="WP_029634509.1">
    <property type="nucleotide sequence ID" value="NZ_JACJTA010000060.1"/>
</dbReference>
<keyword evidence="6 8" id="KW-1133">Transmembrane helix</keyword>
<evidence type="ECO:0000313" key="9">
    <source>
        <dbReference type="EMBL" id="MBD2607338.1"/>
    </source>
</evidence>
<feature type="transmembrane region" description="Helical" evidence="8">
    <location>
        <begin position="322"/>
        <end position="343"/>
    </location>
</feature>
<evidence type="ECO:0000256" key="4">
    <source>
        <dbReference type="ARBA" id="ARBA00022475"/>
    </source>
</evidence>
<feature type="transmembrane region" description="Helical" evidence="8">
    <location>
        <begin position="134"/>
        <end position="153"/>
    </location>
</feature>
<sequence length="349" mass="37066">MKNNILSFRFQFLQISFRLHRRVPTVLLVILIITLTTFIISTSVGEYPTSPLVVLQTLLGIDTGNPDYSFVINTLRLPRTLTACLVGIALAISGAIMQGLTRNPLADPGIIGINAGASLAAVSLIILFPNLPASILPLSAFIGALIASLFIYIFAWDRGTHPVRLILIGVGISAVAGACTSFMVTFGEINDVNQALVWLAGSVYGRTWEQLFSLLPWLIVFIPLALIKAVELNTLNLGDEIAQGLGSRVEWQRGLLLVISAALSGAAVATAGTISFVGLIAPHIARQLVGGNHQGLIPVAGILGAMIVVISDLLGRVIFAPVEIPCGIVTAVIGAPYFLYLLVQSRKNT</sequence>
<dbReference type="Pfam" id="PF01032">
    <property type="entry name" value="FecCD"/>
    <property type="match status" value="1"/>
</dbReference>
<evidence type="ECO:0000256" key="8">
    <source>
        <dbReference type="SAM" id="Phobius"/>
    </source>
</evidence>
<reference evidence="9 10" key="1">
    <citation type="journal article" date="2020" name="ISME J.">
        <title>Comparative genomics reveals insights into cyanobacterial evolution and habitat adaptation.</title>
        <authorList>
            <person name="Chen M.Y."/>
            <person name="Teng W.K."/>
            <person name="Zhao L."/>
            <person name="Hu C.X."/>
            <person name="Zhou Y.K."/>
            <person name="Han B.P."/>
            <person name="Song L.R."/>
            <person name="Shu W.S."/>
        </authorList>
    </citation>
    <scope>NUCLEOTIDE SEQUENCE [LARGE SCALE GENOMIC DNA]</scope>
    <source>
        <strain evidence="9 10">FACHB-248</strain>
    </source>
</reference>
<comment type="subcellular location">
    <subcellularLocation>
        <location evidence="1">Cell membrane</location>
        <topology evidence="1">Multi-pass membrane protein</topology>
    </subcellularLocation>
</comment>
<protein>
    <submittedName>
        <fullName evidence="9">Iron ABC transporter permease</fullName>
    </submittedName>
</protein>
<dbReference type="PANTHER" id="PTHR30472:SF24">
    <property type="entry name" value="FERRIC ENTEROBACTIN TRANSPORT SYSTEM PERMEASE PROTEIN FEPG"/>
    <property type="match status" value="1"/>
</dbReference>
<comment type="caution">
    <text evidence="9">The sequence shown here is derived from an EMBL/GenBank/DDBJ whole genome shotgun (WGS) entry which is preliminary data.</text>
</comment>
<accession>A0ABR8GVD2</accession>
<evidence type="ECO:0000256" key="1">
    <source>
        <dbReference type="ARBA" id="ARBA00004651"/>
    </source>
</evidence>
<keyword evidence="5 8" id="KW-0812">Transmembrane</keyword>
<organism evidence="9 10">
    <name type="scientific">Scytonema hofmannii FACHB-248</name>
    <dbReference type="NCBI Taxonomy" id="1842502"/>
    <lineage>
        <taxon>Bacteria</taxon>
        <taxon>Bacillati</taxon>
        <taxon>Cyanobacteriota</taxon>
        <taxon>Cyanophyceae</taxon>
        <taxon>Nostocales</taxon>
        <taxon>Scytonemataceae</taxon>
        <taxon>Scytonema</taxon>
    </lineage>
</organism>
<dbReference type="SUPFAM" id="SSF81345">
    <property type="entry name" value="ABC transporter involved in vitamin B12 uptake, BtuC"/>
    <property type="match status" value="1"/>
</dbReference>
<keyword evidence="4" id="KW-1003">Cell membrane</keyword>
<feature type="transmembrane region" description="Helical" evidence="8">
    <location>
        <begin position="255"/>
        <end position="284"/>
    </location>
</feature>
<feature type="transmembrane region" description="Helical" evidence="8">
    <location>
        <begin position="77"/>
        <end position="97"/>
    </location>
</feature>
<feature type="transmembrane region" description="Helical" evidence="8">
    <location>
        <begin position="26"/>
        <end position="45"/>
    </location>
</feature>
<dbReference type="Gene3D" id="1.10.3470.10">
    <property type="entry name" value="ABC transporter involved in vitamin B12 uptake, BtuC"/>
    <property type="match status" value="1"/>
</dbReference>
<evidence type="ECO:0000256" key="7">
    <source>
        <dbReference type="ARBA" id="ARBA00023136"/>
    </source>
</evidence>
<dbReference type="CDD" id="cd06550">
    <property type="entry name" value="TM_ABC_iron-siderophores_like"/>
    <property type="match status" value="1"/>
</dbReference>
<dbReference type="PANTHER" id="PTHR30472">
    <property type="entry name" value="FERRIC ENTEROBACTIN TRANSPORT SYSTEM PERMEASE PROTEIN"/>
    <property type="match status" value="1"/>
</dbReference>
<evidence type="ECO:0000256" key="5">
    <source>
        <dbReference type="ARBA" id="ARBA00022692"/>
    </source>
</evidence>
<dbReference type="InterPro" id="IPR000522">
    <property type="entry name" value="ABC_transptr_permease_BtuC"/>
</dbReference>
<proteinExistence type="inferred from homology"/>